<dbReference type="Proteomes" id="UP000823775">
    <property type="component" value="Unassembled WGS sequence"/>
</dbReference>
<name>A0ABS8V6Z1_DATST</name>
<sequence length="81" mass="9630">ERQQLLNCRDHRRVFIPNIDMGARARGAVTRKIEFDLWDEPIPSHPIFRNKVEDKANQFHWVANLIEKGRTQWDISKGLIH</sequence>
<dbReference type="EMBL" id="JACEIK010003551">
    <property type="protein sequence ID" value="MCD9642162.1"/>
    <property type="molecule type" value="Genomic_DNA"/>
</dbReference>
<organism evidence="1 2">
    <name type="scientific">Datura stramonium</name>
    <name type="common">Jimsonweed</name>
    <name type="synonym">Common thornapple</name>
    <dbReference type="NCBI Taxonomy" id="4076"/>
    <lineage>
        <taxon>Eukaryota</taxon>
        <taxon>Viridiplantae</taxon>
        <taxon>Streptophyta</taxon>
        <taxon>Embryophyta</taxon>
        <taxon>Tracheophyta</taxon>
        <taxon>Spermatophyta</taxon>
        <taxon>Magnoliopsida</taxon>
        <taxon>eudicotyledons</taxon>
        <taxon>Gunneridae</taxon>
        <taxon>Pentapetalae</taxon>
        <taxon>asterids</taxon>
        <taxon>lamiids</taxon>
        <taxon>Solanales</taxon>
        <taxon>Solanaceae</taxon>
        <taxon>Solanoideae</taxon>
        <taxon>Datureae</taxon>
        <taxon>Datura</taxon>
    </lineage>
</organism>
<protein>
    <submittedName>
        <fullName evidence="1">Uncharacterized protein</fullName>
    </submittedName>
</protein>
<evidence type="ECO:0000313" key="2">
    <source>
        <dbReference type="Proteomes" id="UP000823775"/>
    </source>
</evidence>
<comment type="caution">
    <text evidence="1">The sequence shown here is derived from an EMBL/GenBank/DDBJ whole genome shotgun (WGS) entry which is preliminary data.</text>
</comment>
<keyword evidence="2" id="KW-1185">Reference proteome</keyword>
<reference evidence="1 2" key="1">
    <citation type="journal article" date="2021" name="BMC Genomics">
        <title>Datura genome reveals duplications of psychoactive alkaloid biosynthetic genes and high mutation rate following tissue culture.</title>
        <authorList>
            <person name="Rajewski A."/>
            <person name="Carter-House D."/>
            <person name="Stajich J."/>
            <person name="Litt A."/>
        </authorList>
    </citation>
    <scope>NUCLEOTIDE SEQUENCE [LARGE SCALE GENOMIC DNA]</scope>
    <source>
        <strain evidence="1">AR-01</strain>
    </source>
</reference>
<evidence type="ECO:0000313" key="1">
    <source>
        <dbReference type="EMBL" id="MCD9642162.1"/>
    </source>
</evidence>
<gene>
    <name evidence="1" type="ORF">HAX54_028845</name>
</gene>
<feature type="non-terminal residue" evidence="1">
    <location>
        <position position="1"/>
    </location>
</feature>
<proteinExistence type="predicted"/>
<accession>A0ABS8V6Z1</accession>